<dbReference type="Gene3D" id="2.60.40.2310">
    <property type="match status" value="1"/>
</dbReference>
<feature type="active site" description="Charge relay system" evidence="11 12">
    <location>
        <position position="565"/>
    </location>
</feature>
<evidence type="ECO:0000256" key="1">
    <source>
        <dbReference type="ARBA" id="ARBA00002076"/>
    </source>
</evidence>
<dbReference type="InterPro" id="IPR034197">
    <property type="entry name" value="Peptidases_S8_3"/>
</dbReference>
<dbReference type="InterPro" id="IPR041469">
    <property type="entry name" value="Subtilisin-like_FN3"/>
</dbReference>
<dbReference type="KEGG" id="mtr:11405567"/>
<reference evidence="18 20" key="2">
    <citation type="journal article" date="2014" name="BMC Genomics">
        <title>An improved genome release (version Mt4.0) for the model legume Medicago truncatula.</title>
        <authorList>
            <person name="Tang H."/>
            <person name="Krishnakumar V."/>
            <person name="Bidwell S."/>
            <person name="Rosen B."/>
            <person name="Chan A."/>
            <person name="Zhou S."/>
            <person name="Gentzbittel L."/>
            <person name="Childs K.L."/>
            <person name="Yandell M."/>
            <person name="Gundlach H."/>
            <person name="Mayer K.F."/>
            <person name="Schwartz D.C."/>
            <person name="Town C.D."/>
        </authorList>
    </citation>
    <scope>GENOME REANNOTATION</scope>
    <source>
        <strain evidence="19 20">cv. Jemalong A17</strain>
    </source>
</reference>
<dbReference type="CDD" id="cd02120">
    <property type="entry name" value="PA_subtilisin_like"/>
    <property type="match status" value="1"/>
</dbReference>
<dbReference type="InterPro" id="IPR010259">
    <property type="entry name" value="S8pro/Inhibitor_I9"/>
</dbReference>
<feature type="domain" description="Subtilisin-like protease fibronectin type-III" evidence="17">
    <location>
        <begin position="677"/>
        <end position="775"/>
    </location>
</feature>
<dbReference type="GO" id="GO:0004252">
    <property type="term" value="F:serine-type endopeptidase activity"/>
    <property type="evidence" value="ECO:0000318"/>
    <property type="project" value="GO_Central"/>
</dbReference>
<keyword evidence="4" id="KW-0052">Apoplast</keyword>
<keyword evidence="6 12" id="KW-0645">Protease</keyword>
<keyword evidence="9 12" id="KW-0720">Serine protease</keyword>
<comment type="function">
    <text evidence="1">Required for arbuscular mycorrhiza (AM) development during AM symbiosis with AM fungi (e.g. Glomeromycota intraradices).</text>
</comment>
<reference evidence="18 20" key="1">
    <citation type="journal article" date="2011" name="Nature">
        <title>The Medicago genome provides insight into the evolution of rhizobial symbioses.</title>
        <authorList>
            <person name="Young N.D."/>
            <person name="Debelle F."/>
            <person name="Oldroyd G.E."/>
            <person name="Geurts R."/>
            <person name="Cannon S.B."/>
            <person name="Udvardi M.K."/>
            <person name="Benedito V.A."/>
            <person name="Mayer K.F."/>
            <person name="Gouzy J."/>
            <person name="Schoof H."/>
            <person name="Van de Peer Y."/>
            <person name="Proost S."/>
            <person name="Cook D.R."/>
            <person name="Meyers B.C."/>
            <person name="Spannagl M."/>
            <person name="Cheung F."/>
            <person name="De Mita S."/>
            <person name="Krishnakumar V."/>
            <person name="Gundlach H."/>
            <person name="Zhou S."/>
            <person name="Mudge J."/>
            <person name="Bharti A.K."/>
            <person name="Murray J.D."/>
            <person name="Naoumkina M.A."/>
            <person name="Rosen B."/>
            <person name="Silverstein K.A."/>
            <person name="Tang H."/>
            <person name="Rombauts S."/>
            <person name="Zhao P.X."/>
            <person name="Zhou P."/>
            <person name="Barbe V."/>
            <person name="Bardou P."/>
            <person name="Bechner M."/>
            <person name="Bellec A."/>
            <person name="Berger A."/>
            <person name="Berges H."/>
            <person name="Bidwell S."/>
            <person name="Bisseling T."/>
            <person name="Choisne N."/>
            <person name="Couloux A."/>
            <person name="Denny R."/>
            <person name="Deshpande S."/>
            <person name="Dai X."/>
            <person name="Doyle J.J."/>
            <person name="Dudez A.M."/>
            <person name="Farmer A.D."/>
            <person name="Fouteau S."/>
            <person name="Franken C."/>
            <person name="Gibelin C."/>
            <person name="Gish J."/>
            <person name="Goldstein S."/>
            <person name="Gonzalez A.J."/>
            <person name="Green P.J."/>
            <person name="Hallab A."/>
            <person name="Hartog M."/>
            <person name="Hua A."/>
            <person name="Humphray S.J."/>
            <person name="Jeong D.H."/>
            <person name="Jing Y."/>
            <person name="Jocker A."/>
            <person name="Kenton S.M."/>
            <person name="Kim D.J."/>
            <person name="Klee K."/>
            <person name="Lai H."/>
            <person name="Lang C."/>
            <person name="Lin S."/>
            <person name="Macmil S.L."/>
            <person name="Magdelenat G."/>
            <person name="Matthews L."/>
            <person name="McCorrison J."/>
            <person name="Monaghan E.L."/>
            <person name="Mun J.H."/>
            <person name="Najar F.Z."/>
            <person name="Nicholson C."/>
            <person name="Noirot C."/>
            <person name="O'Bleness M."/>
            <person name="Paule C.R."/>
            <person name="Poulain J."/>
            <person name="Prion F."/>
            <person name="Qin B."/>
            <person name="Qu C."/>
            <person name="Retzel E.F."/>
            <person name="Riddle C."/>
            <person name="Sallet E."/>
            <person name="Samain S."/>
            <person name="Samson N."/>
            <person name="Sanders I."/>
            <person name="Saurat O."/>
            <person name="Scarpelli C."/>
            <person name="Schiex T."/>
            <person name="Segurens B."/>
            <person name="Severin A.J."/>
            <person name="Sherrier D.J."/>
            <person name="Shi R."/>
            <person name="Sims S."/>
            <person name="Singer S.R."/>
            <person name="Sinharoy S."/>
            <person name="Sterck L."/>
            <person name="Viollet A."/>
            <person name="Wang B.B."/>
            <person name="Wang K."/>
            <person name="Wang M."/>
            <person name="Wang X."/>
            <person name="Warfsmann J."/>
            <person name="Weissenbach J."/>
            <person name="White D.D."/>
            <person name="White J.D."/>
            <person name="Wiley G.B."/>
            <person name="Wincker P."/>
            <person name="Xing Y."/>
            <person name="Yang L."/>
            <person name="Yao Z."/>
            <person name="Ying F."/>
            <person name="Zhai J."/>
            <person name="Zhou L."/>
            <person name="Zuber A."/>
            <person name="Denarie J."/>
            <person name="Dixon R.A."/>
            <person name="May G.D."/>
            <person name="Schwartz D.C."/>
            <person name="Rogers J."/>
            <person name="Quetier F."/>
            <person name="Town C.D."/>
            <person name="Roe B.A."/>
        </authorList>
    </citation>
    <scope>NUCLEOTIDE SEQUENCE [LARGE SCALE GENOMIC DNA]</scope>
    <source>
        <strain evidence="18">A17</strain>
        <strain evidence="19 20">cv. Jemalong A17</strain>
    </source>
</reference>
<feature type="signal peptide" evidence="13">
    <location>
        <begin position="1"/>
        <end position="24"/>
    </location>
</feature>
<dbReference type="InterPro" id="IPR015500">
    <property type="entry name" value="Peptidase_S8_subtilisin-rel"/>
</dbReference>
<dbReference type="HOGENOM" id="CLU_000625_4_6_1"/>
<dbReference type="OMA" id="SINWVSH"/>
<sequence>MPSSIHHVLVSLLICVLWTEPTIAIKQSYIVYLGSHSHGPDPSSFDIESATNSHYDLLGSYLGSTEKAKEAIFYSYNKNINGFAAILDEDEAAEVAKNPNVISIFLNKKHKLQTTHSWDFLRLKSNGGIRKDSIWKRSFGEDIIIGNIDTGVWPESKSFSDEGMGPIPKKWHGICQVDKQNQDKFFCNRKLIGARYFYKGFLASPSGGKGLHSVSFNSARDIDGHGTHTLSTAGGNFVANASVFGYGNGTASGGSPKARVVAYKVCWDSCYDADILAGFEAAISDGVDVLSVSLGGDFPVEFYDSSISIGSFHAVANNIIVVAAGGNSGPAPSTVSNLEPWVFTVAASTIDREFTSFVTLGDNKTLKGASLSELELLPNKLYPLITGADVKYDNASSKDALNCEGGTLDPQKAKGKILVCFQVPDDCHFLCRTHKGVEAARVGAVGIILANSDKDSGSGIQADPHVLPSSYVNFIDGSYIFNYINHTKSPVAYISKVTTQLATKPAPFIASFSARGPNLVEPTILKPDITAPGVDIIAAYSENISPSEQEYDKRRTLFNIMSGTSMSCPHVAGLVGLVKSLHPNWSPAAVKSAIMTTATTEDNTGGPILDSFKEKATPFDYGAGHIQPNRVVDPGLVYDLNITDYMNFLCARGYNSSMLRFFYGKPYTCPKSFNLKDFNYPAITILDFKVGQSINVTRTLTNVGSPSTYTAQIQAPPEYVIYVEPKTLSFNQKGEKKEFRVTLTFKLQSKDKSDYVFGKLIWTNGKNYVVGIPIALNNPH</sequence>
<proteinExistence type="inferred from homology"/>
<dbReference type="InterPro" id="IPR000209">
    <property type="entry name" value="Peptidase_S8/S53_dom"/>
</dbReference>
<dbReference type="InterPro" id="IPR037045">
    <property type="entry name" value="S8pro/Inhibitor_I9_sf"/>
</dbReference>
<dbReference type="EMBL" id="CM001220">
    <property type="protein sequence ID" value="AES91021.1"/>
    <property type="molecule type" value="Genomic_DNA"/>
</dbReference>
<evidence type="ECO:0000313" key="18">
    <source>
        <dbReference type="EMBL" id="AES91021.1"/>
    </source>
</evidence>
<feature type="domain" description="Peptidase S8/S53" evidence="14">
    <location>
        <begin position="140"/>
        <end position="606"/>
    </location>
</feature>
<dbReference type="AlphaFoldDB" id="G7JLD2"/>
<evidence type="ECO:0000256" key="8">
    <source>
        <dbReference type="ARBA" id="ARBA00022801"/>
    </source>
</evidence>
<dbReference type="Pfam" id="PF05922">
    <property type="entry name" value="Inhibitor_I9"/>
    <property type="match status" value="1"/>
</dbReference>
<accession>G7JLD2</accession>
<dbReference type="Pfam" id="PF00082">
    <property type="entry name" value="Peptidase_S8"/>
    <property type="match status" value="1"/>
</dbReference>
<dbReference type="GO" id="GO:0009610">
    <property type="term" value="P:response to symbiotic fungus"/>
    <property type="evidence" value="ECO:0007669"/>
    <property type="project" value="UniProtKB-ARBA"/>
</dbReference>
<comment type="similarity">
    <text evidence="3 12">Belongs to the peptidase S8 family.</text>
</comment>
<evidence type="ECO:0000313" key="20">
    <source>
        <dbReference type="Proteomes" id="UP000002051"/>
    </source>
</evidence>
<dbReference type="SUPFAM" id="SSF52743">
    <property type="entry name" value="Subtilisin-like"/>
    <property type="match status" value="1"/>
</dbReference>
<dbReference type="PROSITE" id="PS00138">
    <property type="entry name" value="SUBTILASE_SER"/>
    <property type="match status" value="1"/>
</dbReference>
<evidence type="ECO:0000259" key="17">
    <source>
        <dbReference type="Pfam" id="PF17766"/>
    </source>
</evidence>
<dbReference type="InterPro" id="IPR023828">
    <property type="entry name" value="Peptidase_S8_Ser-AS"/>
</dbReference>
<keyword evidence="5" id="KW-0964">Secreted</keyword>
<evidence type="ECO:0000256" key="2">
    <source>
        <dbReference type="ARBA" id="ARBA00004271"/>
    </source>
</evidence>
<dbReference type="EnsemblPlants" id="AES91021">
    <property type="protein sequence ID" value="AES91021"/>
    <property type="gene ID" value="MTR_4g103400"/>
</dbReference>
<evidence type="ECO:0000256" key="6">
    <source>
        <dbReference type="ARBA" id="ARBA00022670"/>
    </source>
</evidence>
<dbReference type="PANTHER" id="PTHR10795">
    <property type="entry name" value="PROPROTEIN CONVERTASE SUBTILISIN/KEXIN"/>
    <property type="match status" value="1"/>
</dbReference>
<dbReference type="FunFam" id="3.50.30.30:FF:000005">
    <property type="entry name" value="subtilisin-like protease SBT1.5"/>
    <property type="match status" value="1"/>
</dbReference>
<dbReference type="GO" id="GO:0006508">
    <property type="term" value="P:proteolysis"/>
    <property type="evidence" value="ECO:0007669"/>
    <property type="project" value="UniProtKB-KW"/>
</dbReference>
<evidence type="ECO:0000313" key="19">
    <source>
        <dbReference type="EnsemblPlants" id="AES91021"/>
    </source>
</evidence>
<keyword evidence="7 13" id="KW-0732">Signal</keyword>
<feature type="domain" description="Inhibitor I9" evidence="16">
    <location>
        <begin position="28"/>
        <end position="112"/>
    </location>
</feature>
<feature type="active site" description="Charge relay system" evidence="11 12">
    <location>
        <position position="225"/>
    </location>
</feature>
<dbReference type="PaxDb" id="3880-AES91021"/>
<dbReference type="Pfam" id="PF02225">
    <property type="entry name" value="PA"/>
    <property type="match status" value="1"/>
</dbReference>
<evidence type="ECO:0000256" key="9">
    <source>
        <dbReference type="ARBA" id="ARBA00022825"/>
    </source>
</evidence>
<dbReference type="GO" id="GO:0048046">
    <property type="term" value="C:apoplast"/>
    <property type="evidence" value="ECO:0007669"/>
    <property type="project" value="UniProtKB-SubCell"/>
</dbReference>
<evidence type="ECO:0000259" key="16">
    <source>
        <dbReference type="Pfam" id="PF05922"/>
    </source>
</evidence>
<evidence type="ECO:0000259" key="14">
    <source>
        <dbReference type="Pfam" id="PF00082"/>
    </source>
</evidence>
<dbReference type="Pfam" id="PF17766">
    <property type="entry name" value="fn3_6"/>
    <property type="match status" value="1"/>
</dbReference>
<dbReference type="InterPro" id="IPR045051">
    <property type="entry name" value="SBT"/>
</dbReference>
<dbReference type="Gene3D" id="3.50.30.30">
    <property type="match status" value="1"/>
</dbReference>
<keyword evidence="10" id="KW-0325">Glycoprotein</keyword>
<evidence type="ECO:0000256" key="11">
    <source>
        <dbReference type="PIRSR" id="PIRSR615500-1"/>
    </source>
</evidence>
<dbReference type="InterPro" id="IPR003137">
    <property type="entry name" value="PA_domain"/>
</dbReference>
<dbReference type="Gene3D" id="3.30.70.80">
    <property type="entry name" value="Peptidase S8 propeptide/proteinase inhibitor I9"/>
    <property type="match status" value="1"/>
</dbReference>
<dbReference type="CDD" id="cd04852">
    <property type="entry name" value="Peptidases_S8_3"/>
    <property type="match status" value="1"/>
</dbReference>
<dbReference type="GO" id="GO:0005576">
    <property type="term" value="C:extracellular region"/>
    <property type="evidence" value="ECO:0000318"/>
    <property type="project" value="GO_Central"/>
</dbReference>
<dbReference type="GO" id="GO:0009609">
    <property type="term" value="P:response to symbiotic bacterium"/>
    <property type="evidence" value="ECO:0007669"/>
    <property type="project" value="UniProtKB-ARBA"/>
</dbReference>
<evidence type="ECO:0000256" key="10">
    <source>
        <dbReference type="ARBA" id="ARBA00023180"/>
    </source>
</evidence>
<dbReference type="FunFam" id="3.40.50.200:FF:000006">
    <property type="entry name" value="Subtilisin-like protease SBT1.5"/>
    <property type="match status" value="1"/>
</dbReference>
<name>G7JLD2_MEDTR</name>
<protein>
    <submittedName>
        <fullName evidence="18">Subtilisin-like serine protease</fullName>
    </submittedName>
</protein>
<gene>
    <name evidence="19" type="primary">11405567</name>
    <name evidence="18" type="ordered locus">MTR_4g103400</name>
</gene>
<evidence type="ECO:0000256" key="5">
    <source>
        <dbReference type="ARBA" id="ARBA00022525"/>
    </source>
</evidence>
<dbReference type="PRINTS" id="PR00723">
    <property type="entry name" value="SUBTILISIN"/>
</dbReference>
<evidence type="ECO:0000256" key="7">
    <source>
        <dbReference type="ARBA" id="ARBA00022729"/>
    </source>
</evidence>
<dbReference type="FunFam" id="3.30.70.80:FF:000002">
    <property type="entry name" value="Subtilisin-like protease SBT5.3"/>
    <property type="match status" value="1"/>
</dbReference>
<evidence type="ECO:0000256" key="3">
    <source>
        <dbReference type="ARBA" id="ARBA00011073"/>
    </source>
</evidence>
<reference evidence="19" key="3">
    <citation type="submission" date="2015-04" db="UniProtKB">
        <authorList>
            <consortium name="EnsemblPlants"/>
        </authorList>
    </citation>
    <scope>IDENTIFICATION</scope>
    <source>
        <strain evidence="19">cv. Jemalong A17</strain>
    </source>
</reference>
<keyword evidence="8 12" id="KW-0378">Hydrolase</keyword>
<feature type="active site" description="Charge relay system" evidence="11 12">
    <location>
        <position position="149"/>
    </location>
</feature>
<feature type="chain" id="PRO_5014572970" evidence="13">
    <location>
        <begin position="25"/>
        <end position="780"/>
    </location>
</feature>
<keyword evidence="20" id="KW-1185">Reference proteome</keyword>
<comment type="subcellular location">
    <subcellularLocation>
        <location evidence="2">Secreted</location>
        <location evidence="2">Extracellular space</location>
        <location evidence="2">Apoplast</location>
    </subcellularLocation>
</comment>
<dbReference type="Gene3D" id="3.40.50.200">
    <property type="entry name" value="Peptidase S8/S53 domain"/>
    <property type="match status" value="1"/>
</dbReference>
<evidence type="ECO:0000256" key="12">
    <source>
        <dbReference type="PROSITE-ProRule" id="PRU01240"/>
    </source>
</evidence>
<feature type="domain" description="PA" evidence="15">
    <location>
        <begin position="401"/>
        <end position="478"/>
    </location>
</feature>
<evidence type="ECO:0000256" key="4">
    <source>
        <dbReference type="ARBA" id="ARBA00022523"/>
    </source>
</evidence>
<dbReference type="InterPro" id="IPR036852">
    <property type="entry name" value="Peptidase_S8/S53_dom_sf"/>
</dbReference>
<dbReference type="Proteomes" id="UP000002051">
    <property type="component" value="Chromosome 4"/>
</dbReference>
<evidence type="ECO:0000259" key="15">
    <source>
        <dbReference type="Pfam" id="PF02225"/>
    </source>
</evidence>
<dbReference type="PROSITE" id="PS51892">
    <property type="entry name" value="SUBTILASE"/>
    <property type="match status" value="1"/>
</dbReference>
<dbReference type="OrthoDB" id="206201at2759"/>
<evidence type="ECO:0000256" key="13">
    <source>
        <dbReference type="SAM" id="SignalP"/>
    </source>
</evidence>
<organism evidence="18 20">
    <name type="scientific">Medicago truncatula</name>
    <name type="common">Barrel medic</name>
    <name type="synonym">Medicago tribuloides</name>
    <dbReference type="NCBI Taxonomy" id="3880"/>
    <lineage>
        <taxon>Eukaryota</taxon>
        <taxon>Viridiplantae</taxon>
        <taxon>Streptophyta</taxon>
        <taxon>Embryophyta</taxon>
        <taxon>Tracheophyta</taxon>
        <taxon>Spermatophyta</taxon>
        <taxon>Magnoliopsida</taxon>
        <taxon>eudicotyledons</taxon>
        <taxon>Gunneridae</taxon>
        <taxon>Pentapetalae</taxon>
        <taxon>rosids</taxon>
        <taxon>fabids</taxon>
        <taxon>Fabales</taxon>
        <taxon>Fabaceae</taxon>
        <taxon>Papilionoideae</taxon>
        <taxon>50 kb inversion clade</taxon>
        <taxon>NPAAA clade</taxon>
        <taxon>Hologalegina</taxon>
        <taxon>IRL clade</taxon>
        <taxon>Trifolieae</taxon>
        <taxon>Medicago</taxon>
    </lineage>
</organism>